<proteinExistence type="predicted"/>
<name>A0AAW5EZV6_CLOSY</name>
<sequence>MNKEDNINRLDAIIEGASKLSTEKQELILAVIEGMAFTKKLYTLQGDRRGTEKKVNTRSA</sequence>
<evidence type="ECO:0000313" key="3">
    <source>
        <dbReference type="Proteomes" id="UP001203136"/>
    </source>
</evidence>
<dbReference type="Proteomes" id="UP001203136">
    <property type="component" value="Unassembled WGS sequence"/>
</dbReference>
<organism evidence="1 3">
    <name type="scientific">Clostridium symbiosum</name>
    <name type="common">Bacteroides symbiosus</name>
    <dbReference type="NCBI Taxonomy" id="1512"/>
    <lineage>
        <taxon>Bacteria</taxon>
        <taxon>Bacillati</taxon>
        <taxon>Bacillota</taxon>
        <taxon>Clostridia</taxon>
        <taxon>Lachnospirales</taxon>
        <taxon>Lachnospiraceae</taxon>
        <taxon>Otoolea</taxon>
    </lineage>
</organism>
<comment type="caution">
    <text evidence="1">The sequence shown here is derived from an EMBL/GenBank/DDBJ whole genome shotgun (WGS) entry which is preliminary data.</text>
</comment>
<evidence type="ECO:0000313" key="2">
    <source>
        <dbReference type="EMBL" id="MDB2002870.1"/>
    </source>
</evidence>
<gene>
    <name evidence="1" type="ORF">K5I21_02865</name>
    <name evidence="2" type="ORF">PM006_21930</name>
</gene>
<dbReference type="Proteomes" id="UP001300871">
    <property type="component" value="Unassembled WGS sequence"/>
</dbReference>
<dbReference type="AlphaFoldDB" id="A0AAW5EZV6"/>
<dbReference type="EMBL" id="JAINVB010000001">
    <property type="protein sequence ID" value="MCK0084835.1"/>
    <property type="molecule type" value="Genomic_DNA"/>
</dbReference>
<reference evidence="1" key="1">
    <citation type="journal article" date="2022" name="Cell Host Microbe">
        <title>Colonization of the live biotherapeutic product VE303 and modulation of the microbiota and metabolites in healthy volunteers.</title>
        <authorList>
            <person name="Dsouza M."/>
            <person name="Menon R."/>
            <person name="Crossette E."/>
            <person name="Bhattarai S.K."/>
            <person name="Schneider J."/>
            <person name="Kim Y.G."/>
            <person name="Reddy S."/>
            <person name="Caballero S."/>
            <person name="Felix C."/>
            <person name="Cornacchione L."/>
            <person name="Hendrickson J."/>
            <person name="Watson A.R."/>
            <person name="Minot S.S."/>
            <person name="Greenfield N."/>
            <person name="Schopf L."/>
            <person name="Szabady R."/>
            <person name="Patarroyo J."/>
            <person name="Smith W."/>
            <person name="Harrison P."/>
            <person name="Kuijper E.J."/>
            <person name="Kelly C.P."/>
            <person name="Olle B."/>
            <person name="Bobilev D."/>
            <person name="Silber J.L."/>
            <person name="Bucci V."/>
            <person name="Roberts B."/>
            <person name="Faith J."/>
            <person name="Norman J.M."/>
        </authorList>
    </citation>
    <scope>NUCLEOTIDE SEQUENCE</scope>
    <source>
        <strain evidence="1">VE303-04</strain>
    </source>
</reference>
<evidence type="ECO:0000313" key="1">
    <source>
        <dbReference type="EMBL" id="MCK0084835.1"/>
    </source>
</evidence>
<dbReference type="EMBL" id="JAQLGM010000099">
    <property type="protein sequence ID" value="MDB2002870.1"/>
    <property type="molecule type" value="Genomic_DNA"/>
</dbReference>
<protein>
    <submittedName>
        <fullName evidence="1">Uncharacterized protein</fullName>
    </submittedName>
</protein>
<dbReference type="GeneID" id="57967301"/>
<dbReference type="RefSeq" id="WP_003504909.1">
    <property type="nucleotide sequence ID" value="NZ_BAABZD010000013.1"/>
</dbReference>
<accession>A0AAW5EZV6</accession>
<reference evidence="2" key="2">
    <citation type="submission" date="2023-01" db="EMBL/GenBank/DDBJ databases">
        <title>Human gut microbiome strain richness.</title>
        <authorList>
            <person name="Chen-Liaw A."/>
        </authorList>
    </citation>
    <scope>NUCLEOTIDE SEQUENCE</scope>
    <source>
        <strain evidence="2">B1_m1001713B170214d0_201011</strain>
    </source>
</reference>